<dbReference type="EMBL" id="MN739748">
    <property type="protein sequence ID" value="QHT24719.1"/>
    <property type="molecule type" value="Genomic_DNA"/>
</dbReference>
<dbReference type="InterPro" id="IPR023214">
    <property type="entry name" value="HAD_sf"/>
</dbReference>
<dbReference type="InterPro" id="IPR006439">
    <property type="entry name" value="HAD-SF_hydro_IA"/>
</dbReference>
<dbReference type="PANTHER" id="PTHR12725">
    <property type="entry name" value="HALOACID DEHALOGENASE-LIKE HYDROLASE"/>
    <property type="match status" value="1"/>
</dbReference>
<evidence type="ECO:0000313" key="1">
    <source>
        <dbReference type="EMBL" id="QHT24719.1"/>
    </source>
</evidence>
<dbReference type="InterPro" id="IPR041492">
    <property type="entry name" value="HAD_2"/>
</dbReference>
<proteinExistence type="predicted"/>
<dbReference type="Pfam" id="PF13419">
    <property type="entry name" value="HAD_2"/>
    <property type="match status" value="1"/>
</dbReference>
<protein>
    <recommendedName>
        <fullName evidence="2">Haloacid dehalogenase-like hydrolase</fullName>
    </recommendedName>
</protein>
<name>A0A6C0E8Y8_9ZZZZ</name>
<reference evidence="1" key="1">
    <citation type="journal article" date="2020" name="Nature">
        <title>Giant virus diversity and host interactions through global metagenomics.</title>
        <authorList>
            <person name="Schulz F."/>
            <person name="Roux S."/>
            <person name="Paez-Espino D."/>
            <person name="Jungbluth S."/>
            <person name="Walsh D.A."/>
            <person name="Denef V.J."/>
            <person name="McMahon K.D."/>
            <person name="Konstantinidis K.T."/>
            <person name="Eloe-Fadrosh E.A."/>
            <person name="Kyrpides N.C."/>
            <person name="Woyke T."/>
        </authorList>
    </citation>
    <scope>NUCLEOTIDE SEQUENCE</scope>
    <source>
        <strain evidence="1">GVMAG-M-3300023179-150</strain>
    </source>
</reference>
<dbReference type="SUPFAM" id="SSF56784">
    <property type="entry name" value="HAD-like"/>
    <property type="match status" value="1"/>
</dbReference>
<dbReference type="AlphaFoldDB" id="A0A6C0E8Y8"/>
<dbReference type="NCBIfam" id="TIGR01509">
    <property type="entry name" value="HAD-SF-IA-v3"/>
    <property type="match status" value="1"/>
</dbReference>
<dbReference type="PANTHER" id="PTHR12725:SF117">
    <property type="entry name" value="HALOACID DEHALOGENASE-LIKE HYDROLASE"/>
    <property type="match status" value="1"/>
</dbReference>
<sequence length="170" mass="19659">MIFWIFDMDDTIYRLDGKFDYNRLEEDPELSETIKKLPGMKVLFTNGTHMHTINVLKAMKLNSVFDLILDRDVLGTVKPDPKAFQILIKLCSIKKNDVCYYFEDSVYNLIVGYSLGWQTILIGDNNPDFTDKLLSVIIKQNGISVQKSATINYSFKNIRNAINHFINRLP</sequence>
<organism evidence="1">
    <name type="scientific">viral metagenome</name>
    <dbReference type="NCBI Taxonomy" id="1070528"/>
    <lineage>
        <taxon>unclassified sequences</taxon>
        <taxon>metagenomes</taxon>
        <taxon>organismal metagenomes</taxon>
    </lineage>
</organism>
<dbReference type="Gene3D" id="3.40.50.1000">
    <property type="entry name" value="HAD superfamily/HAD-like"/>
    <property type="match status" value="1"/>
</dbReference>
<dbReference type="InterPro" id="IPR036412">
    <property type="entry name" value="HAD-like_sf"/>
</dbReference>
<accession>A0A6C0E8Y8</accession>
<evidence type="ECO:0008006" key="2">
    <source>
        <dbReference type="Google" id="ProtNLM"/>
    </source>
</evidence>